<dbReference type="CDD" id="cd07812">
    <property type="entry name" value="SRPBCC"/>
    <property type="match status" value="1"/>
</dbReference>
<organism evidence="1 2">
    <name type="scientific">Paracoccus benzoatiresistens</name>
    <dbReference type="NCBI Taxonomy" id="2997341"/>
    <lineage>
        <taxon>Bacteria</taxon>
        <taxon>Pseudomonadati</taxon>
        <taxon>Pseudomonadota</taxon>
        <taxon>Alphaproteobacteria</taxon>
        <taxon>Rhodobacterales</taxon>
        <taxon>Paracoccaceae</taxon>
        <taxon>Paracoccus</taxon>
    </lineage>
</organism>
<dbReference type="Proteomes" id="UP001149822">
    <property type="component" value="Unassembled WGS sequence"/>
</dbReference>
<keyword evidence="2" id="KW-1185">Reference proteome</keyword>
<gene>
    <name evidence="1" type="ORF">OU682_23380</name>
</gene>
<sequence length="169" mass="18941">MAYVFSKAVEAVVPAAPEDVFAVLDDPRRLGRHMERPSMMMLGGSMHYTLDEQEGRAVGSVIRVEGWVLGLPLSIIERIAERDPPRRKVWETIEEPRLLVFGNYRLGFEIATEVGGSRVRVFIDYNLPRSRLGRLLGAHAYARWCLRRMLAEASSASDEATTSQIGAQP</sequence>
<dbReference type="Gene3D" id="3.30.530.20">
    <property type="match status" value="1"/>
</dbReference>
<evidence type="ECO:0000313" key="2">
    <source>
        <dbReference type="Proteomes" id="UP001149822"/>
    </source>
</evidence>
<dbReference type="InterPro" id="IPR019587">
    <property type="entry name" value="Polyketide_cyclase/dehydratase"/>
</dbReference>
<protein>
    <submittedName>
        <fullName evidence="1">SRPBCC family protein</fullName>
    </submittedName>
</protein>
<dbReference type="InterPro" id="IPR023393">
    <property type="entry name" value="START-like_dom_sf"/>
</dbReference>
<proteinExistence type="predicted"/>
<dbReference type="Pfam" id="PF10604">
    <property type="entry name" value="Polyketide_cyc2"/>
    <property type="match status" value="1"/>
</dbReference>
<dbReference type="SUPFAM" id="SSF55961">
    <property type="entry name" value="Bet v1-like"/>
    <property type="match status" value="1"/>
</dbReference>
<evidence type="ECO:0000313" key="1">
    <source>
        <dbReference type="EMBL" id="MCZ0964496.1"/>
    </source>
</evidence>
<name>A0ABT4JD98_9RHOB</name>
<dbReference type="RefSeq" id="WP_268944586.1">
    <property type="nucleotide sequence ID" value="NZ_JAPTYD010000113.1"/>
</dbReference>
<reference evidence="1" key="1">
    <citation type="submission" date="2022-12" db="EMBL/GenBank/DDBJ databases">
        <title>Paracoccus sp. EF6 isolated from a lake water.</title>
        <authorList>
            <person name="Liu H."/>
        </authorList>
    </citation>
    <scope>NUCLEOTIDE SEQUENCE</scope>
    <source>
        <strain evidence="1">EF6</strain>
    </source>
</reference>
<accession>A0ABT4JD98</accession>
<dbReference type="EMBL" id="JAPTYD010000113">
    <property type="protein sequence ID" value="MCZ0964496.1"/>
    <property type="molecule type" value="Genomic_DNA"/>
</dbReference>
<comment type="caution">
    <text evidence="1">The sequence shown here is derived from an EMBL/GenBank/DDBJ whole genome shotgun (WGS) entry which is preliminary data.</text>
</comment>